<feature type="region of interest" description="Disordered" evidence="8">
    <location>
        <begin position="381"/>
        <end position="452"/>
    </location>
</feature>
<evidence type="ECO:0000256" key="1">
    <source>
        <dbReference type="ARBA" id="ARBA00004496"/>
    </source>
</evidence>
<dbReference type="AlphaFoldDB" id="A0AA89C8E1"/>
<sequence length="452" mass="51413">MASYSGSISSYRNSYKHNLCLDMLQDGYHKSFSELFALIQQQEEERLRQGPESLMWTQKMLKDRHQELDMLKFHLTKAEEALRKDDYSEVYHNRYELARYFQSTGDKWLSDHFFNTCLQTTDLVTGDEGKLRAQGHDNVGSALEENGDYIAAAEHYEAYYKLAVDHKEWIQADGLTYHTEACINLSRIYTVIADKIVEEEAEKSLEYLKDAHRYANESGDRTLEGKTAYKLGQAYDKSGDGETALQYLKAYLDICNASKDSDGIGKACDAIAKAYARQGKLESSIDYLKKFVEVSESGGEEKGLSRACHNLGNIYNSLGKYEEATEYFSKAYNIARSMGDMESISTNRVQYGIAMAHRMMTGFGEHVVLGNRPSLERLIQWKDDRTDEFKKPFPEPKVEEPKPPSPVPAQTQEENPVPSNNNADEEEKPSSQQREATVEETETYESTSLAES</sequence>
<dbReference type="PROSITE" id="PS50293">
    <property type="entry name" value="TPR_REGION"/>
    <property type="match status" value="1"/>
</dbReference>
<evidence type="ECO:0000313" key="10">
    <source>
        <dbReference type="Proteomes" id="UP001186944"/>
    </source>
</evidence>
<reference evidence="9" key="1">
    <citation type="submission" date="2019-08" db="EMBL/GenBank/DDBJ databases">
        <title>The improved chromosome-level genome for the pearl oyster Pinctada fucata martensii using PacBio sequencing and Hi-C.</title>
        <authorList>
            <person name="Zheng Z."/>
        </authorList>
    </citation>
    <scope>NUCLEOTIDE SEQUENCE</scope>
    <source>
        <strain evidence="9">ZZ-2019</strain>
        <tissue evidence="9">Adductor muscle</tissue>
    </source>
</reference>
<accession>A0AA89C8E1</accession>
<feature type="repeat" description="TPR" evidence="7">
    <location>
        <begin position="305"/>
        <end position="338"/>
    </location>
</feature>
<name>A0AA89C8E1_PINIB</name>
<dbReference type="InterPro" id="IPR051476">
    <property type="entry name" value="Bac_ResReg_Asp_Phosphatase"/>
</dbReference>
<dbReference type="InterPro" id="IPR019734">
    <property type="entry name" value="TPR_rpt"/>
</dbReference>
<dbReference type="Proteomes" id="UP001186944">
    <property type="component" value="Unassembled WGS sequence"/>
</dbReference>
<protein>
    <recommendedName>
        <fullName evidence="5">Tetratricopeptide repeat protein 29</fullName>
    </recommendedName>
</protein>
<comment type="function">
    <text evidence="6">Axonemal protein which is implicated in axonemal and/or peri-axonemal structure assembly and regulates flagellum assembly and beating and therefore sperm motility.</text>
</comment>
<evidence type="ECO:0000256" key="5">
    <source>
        <dbReference type="ARBA" id="ARBA00040665"/>
    </source>
</evidence>
<feature type="compositionally biased region" description="Basic and acidic residues" evidence="8">
    <location>
        <begin position="381"/>
        <end position="402"/>
    </location>
</feature>
<evidence type="ECO:0000256" key="6">
    <source>
        <dbReference type="ARBA" id="ARBA00044739"/>
    </source>
</evidence>
<evidence type="ECO:0000256" key="2">
    <source>
        <dbReference type="ARBA" id="ARBA00022490"/>
    </source>
</evidence>
<dbReference type="PANTHER" id="PTHR46630">
    <property type="entry name" value="TETRATRICOPEPTIDE REPEAT PROTEIN 29"/>
    <property type="match status" value="1"/>
</dbReference>
<comment type="subcellular location">
    <subcellularLocation>
        <location evidence="1">Cytoplasm</location>
    </subcellularLocation>
</comment>
<keyword evidence="4 7" id="KW-0802">TPR repeat</keyword>
<evidence type="ECO:0000256" key="8">
    <source>
        <dbReference type="SAM" id="MobiDB-lite"/>
    </source>
</evidence>
<dbReference type="SUPFAM" id="SSF48452">
    <property type="entry name" value="TPR-like"/>
    <property type="match status" value="1"/>
</dbReference>
<evidence type="ECO:0000256" key="4">
    <source>
        <dbReference type="ARBA" id="ARBA00022803"/>
    </source>
</evidence>
<dbReference type="PANTHER" id="PTHR46630:SF1">
    <property type="entry name" value="TETRATRICOPEPTIDE REPEAT PROTEIN 29"/>
    <property type="match status" value="1"/>
</dbReference>
<dbReference type="GO" id="GO:0005737">
    <property type="term" value="C:cytoplasm"/>
    <property type="evidence" value="ECO:0007669"/>
    <property type="project" value="UniProtKB-SubCell"/>
</dbReference>
<dbReference type="SMART" id="SM00028">
    <property type="entry name" value="TPR"/>
    <property type="match status" value="4"/>
</dbReference>
<keyword evidence="3" id="KW-0677">Repeat</keyword>
<feature type="compositionally biased region" description="Polar residues" evidence="8">
    <location>
        <begin position="409"/>
        <end position="422"/>
    </location>
</feature>
<evidence type="ECO:0000313" key="9">
    <source>
        <dbReference type="EMBL" id="KAK3099441.1"/>
    </source>
</evidence>
<proteinExistence type="predicted"/>
<comment type="caution">
    <text evidence="9">The sequence shown here is derived from an EMBL/GenBank/DDBJ whole genome shotgun (WGS) entry which is preliminary data.</text>
</comment>
<evidence type="ECO:0000256" key="3">
    <source>
        <dbReference type="ARBA" id="ARBA00022737"/>
    </source>
</evidence>
<evidence type="ECO:0000256" key="7">
    <source>
        <dbReference type="PROSITE-ProRule" id="PRU00339"/>
    </source>
</evidence>
<dbReference type="PROSITE" id="PS50005">
    <property type="entry name" value="TPR"/>
    <property type="match status" value="1"/>
</dbReference>
<dbReference type="InterPro" id="IPR011990">
    <property type="entry name" value="TPR-like_helical_dom_sf"/>
</dbReference>
<keyword evidence="10" id="KW-1185">Reference proteome</keyword>
<dbReference type="Pfam" id="PF13424">
    <property type="entry name" value="TPR_12"/>
    <property type="match status" value="1"/>
</dbReference>
<keyword evidence="2" id="KW-0963">Cytoplasm</keyword>
<dbReference type="GO" id="GO:0005929">
    <property type="term" value="C:cilium"/>
    <property type="evidence" value="ECO:0007669"/>
    <property type="project" value="TreeGrafter"/>
</dbReference>
<dbReference type="Gene3D" id="1.25.40.10">
    <property type="entry name" value="Tetratricopeptide repeat domain"/>
    <property type="match status" value="1"/>
</dbReference>
<gene>
    <name evidence="9" type="ORF">FSP39_004392</name>
</gene>
<organism evidence="9 10">
    <name type="scientific">Pinctada imbricata</name>
    <name type="common">Atlantic pearl-oyster</name>
    <name type="synonym">Pinctada martensii</name>
    <dbReference type="NCBI Taxonomy" id="66713"/>
    <lineage>
        <taxon>Eukaryota</taxon>
        <taxon>Metazoa</taxon>
        <taxon>Spiralia</taxon>
        <taxon>Lophotrochozoa</taxon>
        <taxon>Mollusca</taxon>
        <taxon>Bivalvia</taxon>
        <taxon>Autobranchia</taxon>
        <taxon>Pteriomorphia</taxon>
        <taxon>Pterioida</taxon>
        <taxon>Pterioidea</taxon>
        <taxon>Pteriidae</taxon>
        <taxon>Pinctada</taxon>
    </lineage>
</organism>
<dbReference type="GO" id="GO:0003341">
    <property type="term" value="P:cilium movement"/>
    <property type="evidence" value="ECO:0007669"/>
    <property type="project" value="TreeGrafter"/>
</dbReference>
<dbReference type="EMBL" id="VSWD01000006">
    <property type="protein sequence ID" value="KAK3099441.1"/>
    <property type="molecule type" value="Genomic_DNA"/>
</dbReference>